<name>A0A8J3RHQ2_9ACTN</name>
<dbReference type="Gene3D" id="3.90.1150.30">
    <property type="match status" value="1"/>
</dbReference>
<accession>A0A8J3RHQ2</accession>
<evidence type="ECO:0008006" key="3">
    <source>
        <dbReference type="Google" id="ProtNLM"/>
    </source>
</evidence>
<organism evidence="1 2">
    <name type="scientific">Sphaerimonospora thailandensis</name>
    <dbReference type="NCBI Taxonomy" id="795644"/>
    <lineage>
        <taxon>Bacteria</taxon>
        <taxon>Bacillati</taxon>
        <taxon>Actinomycetota</taxon>
        <taxon>Actinomycetes</taxon>
        <taxon>Streptosporangiales</taxon>
        <taxon>Streptosporangiaceae</taxon>
        <taxon>Sphaerimonospora</taxon>
    </lineage>
</organism>
<comment type="caution">
    <text evidence="1">The sequence shown here is derived from an EMBL/GenBank/DDBJ whole genome shotgun (WGS) entry which is preliminary data.</text>
</comment>
<dbReference type="InterPro" id="IPR038056">
    <property type="entry name" value="YjbR-like_sf"/>
</dbReference>
<dbReference type="EMBL" id="BOOG01000054">
    <property type="protein sequence ID" value="GIH72538.1"/>
    <property type="molecule type" value="Genomic_DNA"/>
</dbReference>
<dbReference type="Proteomes" id="UP000610966">
    <property type="component" value="Unassembled WGS sequence"/>
</dbReference>
<dbReference type="AlphaFoldDB" id="A0A8J3RHQ2"/>
<dbReference type="InterPro" id="IPR058532">
    <property type="entry name" value="YjbR/MT2646/Rv2570-like"/>
</dbReference>
<keyword evidence="2" id="KW-1185">Reference proteome</keyword>
<protein>
    <recommendedName>
        <fullName evidence="3">MmcQ/YjbR family DNA-binding protein</fullName>
    </recommendedName>
</protein>
<evidence type="ECO:0000313" key="1">
    <source>
        <dbReference type="EMBL" id="GIH72538.1"/>
    </source>
</evidence>
<gene>
    <name evidence="1" type="ORF">Mth01_47910</name>
</gene>
<proteinExistence type="predicted"/>
<dbReference type="SUPFAM" id="SSF142906">
    <property type="entry name" value="YjbR-like"/>
    <property type="match status" value="1"/>
</dbReference>
<reference evidence="1" key="1">
    <citation type="submission" date="2021-01" db="EMBL/GenBank/DDBJ databases">
        <title>Whole genome shotgun sequence of Sphaerimonospora thailandensis NBRC 107569.</title>
        <authorList>
            <person name="Komaki H."/>
            <person name="Tamura T."/>
        </authorList>
    </citation>
    <scope>NUCLEOTIDE SEQUENCE</scope>
    <source>
        <strain evidence="1">NBRC 107569</strain>
    </source>
</reference>
<sequence>MWGMAVSVDEFLKMLAELPDVEQTEAGNWVSLKVHDKGFGYLWEKTQTVGLKSTIEEQLALVAERPEVFEVQFTAGQFGWVVVHLTKIDADELAELVTEAWCLSAPKELVSSYEAKHPVLSQARNRGA</sequence>
<dbReference type="Pfam" id="PF04237">
    <property type="entry name" value="YjbR"/>
    <property type="match status" value="1"/>
</dbReference>
<evidence type="ECO:0000313" key="2">
    <source>
        <dbReference type="Proteomes" id="UP000610966"/>
    </source>
</evidence>